<evidence type="ECO:0000313" key="1">
    <source>
        <dbReference type="EMBL" id="RKK22816.1"/>
    </source>
</evidence>
<accession>A0A3L6NVQ3</accession>
<dbReference type="AlphaFoldDB" id="A0A3L6NVQ3"/>
<proteinExistence type="predicted"/>
<dbReference type="EMBL" id="MRCU01000003">
    <property type="protein sequence ID" value="RKK22816.1"/>
    <property type="molecule type" value="Genomic_DNA"/>
</dbReference>
<reference evidence="1" key="1">
    <citation type="journal article" date="2018" name="Sci. Rep.">
        <title>Characterisation of pathogen-specific regions and novel effector candidates in Fusarium oxysporum f. sp. cepae.</title>
        <authorList>
            <person name="Armitage A.D."/>
            <person name="Taylor A."/>
            <person name="Sobczyk M.K."/>
            <person name="Baxter L."/>
            <person name="Greenfield B.P."/>
            <person name="Bates H.J."/>
            <person name="Wilson F."/>
            <person name="Jackson A.C."/>
            <person name="Ott S."/>
            <person name="Harrison R.J."/>
            <person name="Clarkson J.P."/>
        </authorList>
    </citation>
    <scope>NUCLEOTIDE SEQUENCE [LARGE SCALE GENOMIC DNA]</scope>
    <source>
        <strain evidence="1">FoC_Fus2</strain>
    </source>
</reference>
<organism evidence="1">
    <name type="scientific">Fusarium oxysporum f. sp. cepae</name>
    <dbReference type="NCBI Taxonomy" id="396571"/>
    <lineage>
        <taxon>Eukaryota</taxon>
        <taxon>Fungi</taxon>
        <taxon>Dikarya</taxon>
        <taxon>Ascomycota</taxon>
        <taxon>Pezizomycotina</taxon>
        <taxon>Sordariomycetes</taxon>
        <taxon>Hypocreomycetidae</taxon>
        <taxon>Hypocreales</taxon>
        <taxon>Nectriaceae</taxon>
        <taxon>Fusarium</taxon>
        <taxon>Fusarium oxysporum species complex</taxon>
    </lineage>
</organism>
<dbReference type="Proteomes" id="UP000270866">
    <property type="component" value="Chromosome 5"/>
</dbReference>
<gene>
    <name evidence="1" type="ORF">BFJ65_g5407</name>
</gene>
<sequence>MTGHEFFLFTQEVGVQSPNNETMLLVQSPVHL</sequence>
<protein>
    <submittedName>
        <fullName evidence="1">Uncharacterized protein</fullName>
    </submittedName>
</protein>
<name>A0A3L6NVQ3_FUSOX</name>
<comment type="caution">
    <text evidence="1">The sequence shown here is derived from an EMBL/GenBank/DDBJ whole genome shotgun (WGS) entry which is preliminary data.</text>
</comment>